<dbReference type="InterPro" id="IPR029787">
    <property type="entry name" value="Nucleotide_cyclase"/>
</dbReference>
<evidence type="ECO:0000259" key="11">
    <source>
        <dbReference type="PROSITE" id="PS51845"/>
    </source>
</evidence>
<dbReference type="InterPro" id="IPR006189">
    <property type="entry name" value="CHASE_dom"/>
</dbReference>
<dbReference type="PROSITE" id="PS51845">
    <property type="entry name" value="PDEASE_I_2"/>
    <property type="match status" value="1"/>
</dbReference>
<dbReference type="GO" id="GO:0004016">
    <property type="term" value="F:adenylate cyclase activity"/>
    <property type="evidence" value="ECO:0007669"/>
    <property type="project" value="TreeGrafter"/>
</dbReference>
<evidence type="ECO:0000256" key="4">
    <source>
        <dbReference type="ARBA" id="ARBA00022989"/>
    </source>
</evidence>
<feature type="domain" description="PDEase" evidence="11">
    <location>
        <begin position="795"/>
        <end position="1020"/>
    </location>
</feature>
<dbReference type="PANTHER" id="PTHR11920:SF335">
    <property type="entry name" value="GUANYLATE CYCLASE"/>
    <property type="match status" value="1"/>
</dbReference>
<evidence type="ECO:0000256" key="7">
    <source>
        <dbReference type="SAM" id="MobiDB-lite"/>
    </source>
</evidence>
<dbReference type="SUPFAM" id="SSF55073">
    <property type="entry name" value="Nucleotide cyclase"/>
    <property type="match status" value="1"/>
</dbReference>
<evidence type="ECO:0000256" key="8">
    <source>
        <dbReference type="SAM" id="Phobius"/>
    </source>
</evidence>
<keyword evidence="4 8" id="KW-1133">Transmembrane helix</keyword>
<evidence type="ECO:0000256" key="6">
    <source>
        <dbReference type="ARBA" id="ARBA00023239"/>
    </source>
</evidence>
<dbReference type="Gene3D" id="1.10.1300.10">
    <property type="entry name" value="3'5'-cyclic nucleotide phosphodiesterase, catalytic domain"/>
    <property type="match status" value="1"/>
</dbReference>
<dbReference type="CDD" id="cd07302">
    <property type="entry name" value="CHD"/>
    <property type="match status" value="1"/>
</dbReference>
<accession>A0A9N8E6S8</accession>
<feature type="domain" description="Guanylate cyclase" evidence="9">
    <location>
        <begin position="533"/>
        <end position="667"/>
    </location>
</feature>
<dbReference type="InterPro" id="IPR003607">
    <property type="entry name" value="HD/PDEase_dom"/>
</dbReference>
<feature type="transmembrane region" description="Helical" evidence="8">
    <location>
        <begin position="422"/>
        <end position="442"/>
    </location>
</feature>
<dbReference type="Pfam" id="PF00233">
    <property type="entry name" value="PDEase_I"/>
    <property type="match status" value="1"/>
</dbReference>
<dbReference type="InterPro" id="IPR001054">
    <property type="entry name" value="A/G_cyclase"/>
</dbReference>
<keyword evidence="13" id="KW-1185">Reference proteome</keyword>
<dbReference type="SMART" id="SM00044">
    <property type="entry name" value="CYCc"/>
    <property type="match status" value="1"/>
</dbReference>
<organism evidence="12 13">
    <name type="scientific">Seminavis robusta</name>
    <dbReference type="NCBI Taxonomy" id="568900"/>
    <lineage>
        <taxon>Eukaryota</taxon>
        <taxon>Sar</taxon>
        <taxon>Stramenopiles</taxon>
        <taxon>Ochrophyta</taxon>
        <taxon>Bacillariophyta</taxon>
        <taxon>Bacillariophyceae</taxon>
        <taxon>Bacillariophycidae</taxon>
        <taxon>Naviculales</taxon>
        <taxon>Naviculaceae</taxon>
        <taxon>Seminavis</taxon>
    </lineage>
</organism>
<keyword evidence="3" id="KW-0547">Nucleotide-binding</keyword>
<protein>
    <submittedName>
        <fullName evidence="12">Receptor-type guanylate cyclase gcy</fullName>
    </submittedName>
</protein>
<feature type="region of interest" description="Disordered" evidence="7">
    <location>
        <begin position="715"/>
        <end position="769"/>
    </location>
</feature>
<comment type="subcellular location">
    <subcellularLocation>
        <location evidence="1">Membrane</location>
    </subcellularLocation>
</comment>
<dbReference type="AlphaFoldDB" id="A0A9N8E6S8"/>
<evidence type="ECO:0000313" key="13">
    <source>
        <dbReference type="Proteomes" id="UP001153069"/>
    </source>
</evidence>
<dbReference type="GO" id="GO:0001653">
    <property type="term" value="F:peptide receptor activity"/>
    <property type="evidence" value="ECO:0007669"/>
    <property type="project" value="TreeGrafter"/>
</dbReference>
<dbReference type="Proteomes" id="UP001153069">
    <property type="component" value="Unassembled WGS sequence"/>
</dbReference>
<feature type="domain" description="CHASE" evidence="10">
    <location>
        <begin position="230"/>
        <end position="332"/>
    </location>
</feature>
<keyword evidence="5 8" id="KW-0472">Membrane</keyword>
<proteinExistence type="predicted"/>
<comment type="caution">
    <text evidence="12">The sequence shown here is derived from an EMBL/GenBank/DDBJ whole genome shotgun (WGS) entry which is preliminary data.</text>
</comment>
<evidence type="ECO:0000256" key="1">
    <source>
        <dbReference type="ARBA" id="ARBA00004370"/>
    </source>
</evidence>
<dbReference type="GO" id="GO:0004114">
    <property type="term" value="F:3',5'-cyclic-nucleotide phosphodiesterase activity"/>
    <property type="evidence" value="ECO:0007669"/>
    <property type="project" value="InterPro"/>
</dbReference>
<keyword evidence="2 8" id="KW-0812">Transmembrane</keyword>
<evidence type="ECO:0000256" key="5">
    <source>
        <dbReference type="ARBA" id="ARBA00023136"/>
    </source>
</evidence>
<name>A0A9N8E6S8_9STRA</name>
<dbReference type="GO" id="GO:0035556">
    <property type="term" value="P:intracellular signal transduction"/>
    <property type="evidence" value="ECO:0007669"/>
    <property type="project" value="InterPro"/>
</dbReference>
<feature type="region of interest" description="Disordered" evidence="7">
    <location>
        <begin position="1"/>
        <end position="49"/>
    </location>
</feature>
<dbReference type="GO" id="GO:0000166">
    <property type="term" value="F:nucleotide binding"/>
    <property type="evidence" value="ECO:0007669"/>
    <property type="project" value="UniProtKB-KW"/>
</dbReference>
<dbReference type="Pfam" id="PF00211">
    <property type="entry name" value="Guanylate_cyc"/>
    <property type="match status" value="1"/>
</dbReference>
<keyword evidence="6" id="KW-0456">Lyase</keyword>
<dbReference type="InterPro" id="IPR002073">
    <property type="entry name" value="PDEase_catalytic_dom"/>
</dbReference>
<evidence type="ECO:0000256" key="2">
    <source>
        <dbReference type="ARBA" id="ARBA00022692"/>
    </source>
</evidence>
<dbReference type="InterPro" id="IPR036971">
    <property type="entry name" value="PDEase_catalytic_dom_sf"/>
</dbReference>
<gene>
    <name evidence="12" type="ORF">SEMRO_683_G186610.1</name>
</gene>
<sequence>MDPLPKNMQIDSESSDDDFRDEDHSSSNHNTTSDTPESGTSSDQQASQSAIAQAETRALYRSKVAVVSLLAMTAILAAGLAYHFSRQAETADFERQFDDYANSIDELVHLEAHDIYVAVDGFAHTVTSYTHSSNKTWPFITMPDFEIRGHDVIKVASVVAVAFSPLIVDVEKEAYEIFTTYNEDWIADGIAYTTGESLPENFKRVPSKIYRWEELQNGNRVPTVENGPGPFLPVWQTAPAPMNPRVVNFNLLSSEPFAQTFETMQTYNNSIVSKAMPLADIPFEISSPDLVETENPHSVVLGPIYDNFTQDAKIVGTVAAVIDWSSFFSSFLAVDDHPVLVVMHGSCGDDMSFEVRGHDVEFLGYEDFHDPKYNHLERSSVLDLSSPHNDRTKAQASGDCQYVLRIYPTDELEDAYRSPQPVIYAICMLLVFAMTAAVFLVYDIYVRRRQQKVLDSAAKSAAIVHSLFPKSITDRMMKDLDEQKKGKDDSARFKFSVKNQMKDFLQDDKNTAVNVAAGVYDTKPIADLFPACTVLFADIVGFTAWSSVREPSQVFVLLETLYASFDSIAKRRRIFKVETIGDCYVAVSGLPEPRKDHASAMCRFARDIQIVMQTLCKDLENTLGPDTGDLGLRVGLHSGPVTAGVLRGDKSRFQLFGDTVNTAARMESTGMRDRIHMSFETAEQLRAGGKENWTKQRDDKIVAKGKGEMETFWLVAPRKQSATSDSSTDQAPVEMATESHHVASMSDESDDDNGVSKAVDKSLKEQKPLPPKLQRLVRWNADVLNRLLKQIVARRNAKTQQGLKALLHSASSAATDESSIAGGTVIDEVKEVIALPKFDAKAARNQQDPRTIQLDKEVTDQLHNYVTVIASLYRSEVPFHNFEHASHVTMSVVKMISRVVAPEEVLSAEQDDEGAMQKNLHDHTYGITSDPLTQFAVVLSALVHDVDHTGVPNTTLIKEGSRLAKVYKNKSIAEQNSVDIALDLLMDESFNELRATIYSSENEKKRFRQLVVNTVMATDIVDKDLKELRNARWDKAFQHKVLYDAAAIQEDVNRKATIVIEHLIQASDVAHTMQHWHIYRKWNENFFFENLHAYRSGRAGRDPAEFWYKGEMGFFDFYIIPLAKKLKECGVFGVSCDEYLNYALANRKEWESRGEDEVAEMLEKYNNLFPPEAEKFNDETAEEKSEQEVVPPSA</sequence>
<dbReference type="EMBL" id="CAICTM010000682">
    <property type="protein sequence ID" value="CAB9514914.1"/>
    <property type="molecule type" value="Genomic_DNA"/>
</dbReference>
<evidence type="ECO:0000259" key="10">
    <source>
        <dbReference type="PROSITE" id="PS50839"/>
    </source>
</evidence>
<keyword evidence="12" id="KW-0675">Receptor</keyword>
<dbReference type="SUPFAM" id="SSF109604">
    <property type="entry name" value="HD-domain/PDEase-like"/>
    <property type="match status" value="1"/>
</dbReference>
<dbReference type="PROSITE" id="PS50125">
    <property type="entry name" value="GUANYLATE_CYCLASE_2"/>
    <property type="match status" value="1"/>
</dbReference>
<feature type="compositionally biased region" description="Basic and acidic residues" evidence="7">
    <location>
        <begin position="758"/>
        <end position="767"/>
    </location>
</feature>
<feature type="transmembrane region" description="Helical" evidence="8">
    <location>
        <begin position="64"/>
        <end position="84"/>
    </location>
</feature>
<dbReference type="GO" id="GO:0004383">
    <property type="term" value="F:guanylate cyclase activity"/>
    <property type="evidence" value="ECO:0007669"/>
    <property type="project" value="TreeGrafter"/>
</dbReference>
<dbReference type="PANTHER" id="PTHR11920">
    <property type="entry name" value="GUANYLYL CYCLASE"/>
    <property type="match status" value="1"/>
</dbReference>
<reference evidence="12" key="1">
    <citation type="submission" date="2020-06" db="EMBL/GenBank/DDBJ databases">
        <authorList>
            <consortium name="Plant Systems Biology data submission"/>
        </authorList>
    </citation>
    <scope>NUCLEOTIDE SEQUENCE</scope>
    <source>
        <strain evidence="12">D6</strain>
    </source>
</reference>
<evidence type="ECO:0000313" key="12">
    <source>
        <dbReference type="EMBL" id="CAB9514914.1"/>
    </source>
</evidence>
<dbReference type="InterPro" id="IPR050401">
    <property type="entry name" value="Cyclic_nucleotide_synthase"/>
</dbReference>
<dbReference type="GO" id="GO:0005886">
    <property type="term" value="C:plasma membrane"/>
    <property type="evidence" value="ECO:0007669"/>
    <property type="project" value="TreeGrafter"/>
</dbReference>
<dbReference type="PROSITE" id="PS50839">
    <property type="entry name" value="CHASE"/>
    <property type="match status" value="1"/>
</dbReference>
<feature type="compositionally biased region" description="Polar residues" evidence="7">
    <location>
        <begin position="720"/>
        <end position="730"/>
    </location>
</feature>
<dbReference type="SMART" id="SM00471">
    <property type="entry name" value="HDc"/>
    <property type="match status" value="1"/>
</dbReference>
<dbReference type="Gene3D" id="3.30.70.1230">
    <property type="entry name" value="Nucleotide cyclase"/>
    <property type="match status" value="1"/>
</dbReference>
<dbReference type="OrthoDB" id="432756at2759"/>
<evidence type="ECO:0000256" key="3">
    <source>
        <dbReference type="ARBA" id="ARBA00022741"/>
    </source>
</evidence>
<evidence type="ECO:0000259" key="9">
    <source>
        <dbReference type="PROSITE" id="PS50125"/>
    </source>
</evidence>
<feature type="compositionally biased region" description="Low complexity" evidence="7">
    <location>
        <begin position="27"/>
        <end position="49"/>
    </location>
</feature>
<dbReference type="GO" id="GO:0007168">
    <property type="term" value="P:receptor guanylyl cyclase signaling pathway"/>
    <property type="evidence" value="ECO:0007669"/>
    <property type="project" value="TreeGrafter"/>
</dbReference>